<dbReference type="RefSeq" id="WP_236331974.1">
    <property type="nucleotide sequence ID" value="NZ_JAKIJS010000001.1"/>
</dbReference>
<reference evidence="2 3" key="1">
    <citation type="submission" date="2022-01" db="EMBL/GenBank/DDBJ databases">
        <title>Alkalihalobacillus sp. EGI L200015, a novel bacterium isolated from a salt lake sediment.</title>
        <authorList>
            <person name="Gao L."/>
            <person name="Fang B.-Z."/>
            <person name="Li W.-J."/>
        </authorList>
    </citation>
    <scope>NUCLEOTIDE SEQUENCE [LARGE SCALE GENOMIC DNA]</scope>
    <source>
        <strain evidence="2 3">KCTC 12718</strain>
    </source>
</reference>
<dbReference type="HAMAP" id="MF_01861">
    <property type="entry name" value="UPF0738"/>
    <property type="match status" value="1"/>
</dbReference>
<gene>
    <name evidence="2" type="ORF">L2716_03915</name>
</gene>
<dbReference type="InterPro" id="IPR020908">
    <property type="entry name" value="UPF0738"/>
</dbReference>
<accession>A0ABS9GVN0</accession>
<protein>
    <recommendedName>
        <fullName evidence="1">UPF0738 protein L2716_03915</fullName>
    </recommendedName>
</protein>
<sequence length="128" mass="14317">MTTRLEITSCEVKEDTVQFSINSESLAKDLALEPSGQVLVDSDSLSFIYILETEDSFIYVSIPKDYWSDMKTVLTDGKDAVLQLSHHGSIPMVGLKDELEYLIQNISGNANYGSEMMNSVEEIFQPVK</sequence>
<evidence type="ECO:0000256" key="1">
    <source>
        <dbReference type="HAMAP-Rule" id="MF_01861"/>
    </source>
</evidence>
<name>A0ABS9GVN0_9BACL</name>
<dbReference type="Pfam" id="PF19785">
    <property type="entry name" value="UPF0738"/>
    <property type="match status" value="1"/>
</dbReference>
<dbReference type="EMBL" id="JAKIJS010000001">
    <property type="protein sequence ID" value="MCF6136864.1"/>
    <property type="molecule type" value="Genomic_DNA"/>
</dbReference>
<comment type="caution">
    <text evidence="2">The sequence shown here is derived from an EMBL/GenBank/DDBJ whole genome shotgun (WGS) entry which is preliminary data.</text>
</comment>
<evidence type="ECO:0000313" key="2">
    <source>
        <dbReference type="EMBL" id="MCF6136864.1"/>
    </source>
</evidence>
<proteinExistence type="inferred from homology"/>
<dbReference type="Proteomes" id="UP001649381">
    <property type="component" value="Unassembled WGS sequence"/>
</dbReference>
<comment type="similarity">
    <text evidence="1">Belongs to the UPF0738 family.</text>
</comment>
<organism evidence="2 3">
    <name type="scientific">Pseudalkalibacillus berkeleyi</name>
    <dbReference type="NCBI Taxonomy" id="1069813"/>
    <lineage>
        <taxon>Bacteria</taxon>
        <taxon>Bacillati</taxon>
        <taxon>Bacillota</taxon>
        <taxon>Bacilli</taxon>
        <taxon>Bacillales</taxon>
        <taxon>Fictibacillaceae</taxon>
        <taxon>Pseudalkalibacillus</taxon>
    </lineage>
</organism>
<keyword evidence="3" id="KW-1185">Reference proteome</keyword>
<evidence type="ECO:0000313" key="3">
    <source>
        <dbReference type="Proteomes" id="UP001649381"/>
    </source>
</evidence>